<proteinExistence type="predicted"/>
<dbReference type="Gene3D" id="3.30.559.30">
    <property type="entry name" value="Nonribosomal peptide synthetase, condensation domain"/>
    <property type="match status" value="1"/>
</dbReference>
<gene>
    <name evidence="1" type="ORF">PVAG01_02146</name>
</gene>
<accession>A0ABR4PPW6</accession>
<dbReference type="Gene3D" id="3.30.559.10">
    <property type="entry name" value="Chloramphenicol acetyltransferase-like domain"/>
    <property type="match status" value="1"/>
</dbReference>
<dbReference type="EMBL" id="JBFCZG010000002">
    <property type="protein sequence ID" value="KAL3425355.1"/>
    <property type="molecule type" value="Genomic_DNA"/>
</dbReference>
<protein>
    <recommendedName>
        <fullName evidence="3">Alcohol acetyltransferase</fullName>
    </recommendedName>
</protein>
<dbReference type="Proteomes" id="UP001629113">
    <property type="component" value="Unassembled WGS sequence"/>
</dbReference>
<name>A0ABR4PPW6_9HELO</name>
<comment type="caution">
    <text evidence="1">The sequence shown here is derived from an EMBL/GenBank/DDBJ whole genome shotgun (WGS) entry which is preliminary data.</text>
</comment>
<dbReference type="Pfam" id="PF07247">
    <property type="entry name" value="AATase"/>
    <property type="match status" value="1"/>
</dbReference>
<dbReference type="PANTHER" id="PTHR28037:SF1">
    <property type="entry name" value="ALCOHOL O-ACETYLTRANSFERASE 1-RELATED"/>
    <property type="match status" value="1"/>
</dbReference>
<organism evidence="1 2">
    <name type="scientific">Phlyctema vagabunda</name>
    <dbReference type="NCBI Taxonomy" id="108571"/>
    <lineage>
        <taxon>Eukaryota</taxon>
        <taxon>Fungi</taxon>
        <taxon>Dikarya</taxon>
        <taxon>Ascomycota</taxon>
        <taxon>Pezizomycotina</taxon>
        <taxon>Leotiomycetes</taxon>
        <taxon>Helotiales</taxon>
        <taxon>Dermateaceae</taxon>
        <taxon>Phlyctema</taxon>
    </lineage>
</organism>
<dbReference type="InterPro" id="IPR010828">
    <property type="entry name" value="Atf2/Sli1-like"/>
</dbReference>
<dbReference type="InterPro" id="IPR052058">
    <property type="entry name" value="Alcohol_O-acetyltransferase"/>
</dbReference>
<reference evidence="1 2" key="1">
    <citation type="submission" date="2024-06" db="EMBL/GenBank/DDBJ databases">
        <title>Complete genome of Phlyctema vagabunda strain 19-DSS-EL-015.</title>
        <authorList>
            <person name="Fiorenzani C."/>
        </authorList>
    </citation>
    <scope>NUCLEOTIDE SEQUENCE [LARGE SCALE GENOMIC DNA]</scope>
    <source>
        <strain evidence="1 2">19-DSS-EL-015</strain>
    </source>
</reference>
<dbReference type="SUPFAM" id="SSF52777">
    <property type="entry name" value="CoA-dependent acyltransferases"/>
    <property type="match status" value="2"/>
</dbReference>
<evidence type="ECO:0000313" key="2">
    <source>
        <dbReference type="Proteomes" id="UP001629113"/>
    </source>
</evidence>
<dbReference type="InterPro" id="IPR023213">
    <property type="entry name" value="CAT-like_dom_sf"/>
</dbReference>
<evidence type="ECO:0000313" key="1">
    <source>
        <dbReference type="EMBL" id="KAL3425355.1"/>
    </source>
</evidence>
<keyword evidence="2" id="KW-1185">Reference proteome</keyword>
<sequence>MIRSLGNLEKYSAARHNLGFYRSVACTARYIVDENAGVLATNIEAAVAQTIVKHPALRCGIINEEGKDPSFVRLDSIDLSQCIEYRTVLASTAAGYETGFVKILENQHDQLWPDLGRRPGWKVVIVQAEVSKTIDIIFSFHHSIADGVSGRVFHATLQGALLKNIKDESKLQDHVLQLPGSVDLVPSIEQLVDFKLSWSFFLREIWNSIKPVWLSPAQSLPWTGAPISLPSLKDYHSRILAISLPAEAVTAILAACRVEKATLTGLLHGLILASLSSRLPEASSFAASTPYSLRSISGSSPTDEICSQTSAMSTTYDSKTVSEIRSASLRSELLGEKMWDVARRFKSSITAELASLPMDSSIGLLSYVSDMHKYFVSKLGKAREGTFEVSNINSFNNSSKDGKWIIERLLFTQCGMVAGNAMSFNVASVIGGPLTISATWQDGIVEESLVEAVIQDLERNLLRISRGDAVV</sequence>
<dbReference type="PANTHER" id="PTHR28037">
    <property type="entry name" value="ALCOHOL O-ACETYLTRANSFERASE 1-RELATED"/>
    <property type="match status" value="1"/>
</dbReference>
<evidence type="ECO:0008006" key="3">
    <source>
        <dbReference type="Google" id="ProtNLM"/>
    </source>
</evidence>